<dbReference type="InterPro" id="IPR000847">
    <property type="entry name" value="LysR_HTH_N"/>
</dbReference>
<keyword evidence="4" id="KW-0804">Transcription</keyword>
<dbReference type="RefSeq" id="WP_078830514.1">
    <property type="nucleotide sequence ID" value="NZ_FUWH01000002.1"/>
</dbReference>
<dbReference type="InterPro" id="IPR036390">
    <property type="entry name" value="WH_DNA-bd_sf"/>
</dbReference>
<proteinExistence type="inferred from homology"/>
<dbReference type="PRINTS" id="PR00039">
    <property type="entry name" value="HTHLYSR"/>
</dbReference>
<reference evidence="6 7" key="1">
    <citation type="submission" date="2017-02" db="EMBL/GenBank/DDBJ databases">
        <authorList>
            <person name="Peterson S.W."/>
        </authorList>
    </citation>
    <scope>NUCLEOTIDE SEQUENCE [LARGE SCALE GENOMIC DNA]</scope>
    <source>
        <strain evidence="6 7">DSM 22335</strain>
    </source>
</reference>
<dbReference type="PANTHER" id="PTHR30126:SF39">
    <property type="entry name" value="HTH-TYPE TRANSCRIPTIONAL REGULATOR CYSL"/>
    <property type="match status" value="1"/>
</dbReference>
<dbReference type="PROSITE" id="PS50931">
    <property type="entry name" value="HTH_LYSR"/>
    <property type="match status" value="1"/>
</dbReference>
<dbReference type="FunFam" id="1.10.10.10:FF:000001">
    <property type="entry name" value="LysR family transcriptional regulator"/>
    <property type="match status" value="1"/>
</dbReference>
<dbReference type="SUPFAM" id="SSF46785">
    <property type="entry name" value="Winged helix' DNA-binding domain"/>
    <property type="match status" value="1"/>
</dbReference>
<dbReference type="Gene3D" id="3.40.190.290">
    <property type="match status" value="1"/>
</dbReference>
<evidence type="ECO:0000256" key="2">
    <source>
        <dbReference type="ARBA" id="ARBA00023015"/>
    </source>
</evidence>
<evidence type="ECO:0000313" key="6">
    <source>
        <dbReference type="EMBL" id="SJZ54469.1"/>
    </source>
</evidence>
<protein>
    <submittedName>
        <fullName evidence="6">DNA-binding transcriptional regulator, LysR family</fullName>
    </submittedName>
</protein>
<evidence type="ECO:0000313" key="7">
    <source>
        <dbReference type="Proteomes" id="UP000190888"/>
    </source>
</evidence>
<organism evidence="6 7">
    <name type="scientific">Sediminibacterium ginsengisoli</name>
    <dbReference type="NCBI Taxonomy" id="413434"/>
    <lineage>
        <taxon>Bacteria</taxon>
        <taxon>Pseudomonadati</taxon>
        <taxon>Bacteroidota</taxon>
        <taxon>Chitinophagia</taxon>
        <taxon>Chitinophagales</taxon>
        <taxon>Chitinophagaceae</taxon>
        <taxon>Sediminibacterium</taxon>
    </lineage>
</organism>
<dbReference type="PANTHER" id="PTHR30126">
    <property type="entry name" value="HTH-TYPE TRANSCRIPTIONAL REGULATOR"/>
    <property type="match status" value="1"/>
</dbReference>
<feature type="domain" description="HTH lysR-type" evidence="5">
    <location>
        <begin position="1"/>
        <end position="58"/>
    </location>
</feature>
<dbReference type="InterPro" id="IPR036388">
    <property type="entry name" value="WH-like_DNA-bd_sf"/>
</dbReference>
<keyword evidence="7" id="KW-1185">Reference proteome</keyword>
<accession>A0A1T4LI36</accession>
<keyword evidence="3 6" id="KW-0238">DNA-binding</keyword>
<evidence type="ECO:0000256" key="3">
    <source>
        <dbReference type="ARBA" id="ARBA00023125"/>
    </source>
</evidence>
<evidence type="ECO:0000256" key="4">
    <source>
        <dbReference type="ARBA" id="ARBA00023163"/>
    </source>
</evidence>
<dbReference type="Pfam" id="PF03466">
    <property type="entry name" value="LysR_substrate"/>
    <property type="match status" value="1"/>
</dbReference>
<name>A0A1T4LI36_9BACT</name>
<dbReference type="Pfam" id="PF00126">
    <property type="entry name" value="HTH_1"/>
    <property type="match status" value="1"/>
</dbReference>
<evidence type="ECO:0000256" key="1">
    <source>
        <dbReference type="ARBA" id="ARBA00009437"/>
    </source>
</evidence>
<evidence type="ECO:0000259" key="5">
    <source>
        <dbReference type="PROSITE" id="PS50931"/>
    </source>
</evidence>
<dbReference type="Gene3D" id="1.10.10.10">
    <property type="entry name" value="Winged helix-like DNA-binding domain superfamily/Winged helix DNA-binding domain"/>
    <property type="match status" value="1"/>
</dbReference>
<comment type="similarity">
    <text evidence="1">Belongs to the LysR transcriptional regulatory family.</text>
</comment>
<dbReference type="EMBL" id="FUWH01000002">
    <property type="protein sequence ID" value="SJZ54469.1"/>
    <property type="molecule type" value="Genomic_DNA"/>
</dbReference>
<dbReference type="SUPFAM" id="SSF53850">
    <property type="entry name" value="Periplasmic binding protein-like II"/>
    <property type="match status" value="1"/>
</dbReference>
<sequence>MISVRHEVFIEVAQQKSFSKASQSLYISQPAVSRHIKALEAEYGIQLFERKGVHVELTAAGRLLHSRLADVKRIQEETAFELSSMKDVMQAKGILKLGGSTTVALYILPRVLSVFNQVYPQINISLLNRNTEIVVDALLNEEINLGITEGRTKLSNIQYQPFVSDRVVAVCSRKSPFARKKNYAVQDITGMPVALRERGSGTLAALRHGLEKNGIRISDLNVKVRLGGTEALKNFLVESESVGFLPQKSVMRELEQGDLAELSFEGLHIQRNFYFIQRKGENSELNNIFIKLAKQTYNL</sequence>
<dbReference type="STRING" id="413434.SAMN04488132_102513"/>
<dbReference type="AlphaFoldDB" id="A0A1T4LI36"/>
<dbReference type="GO" id="GO:0003700">
    <property type="term" value="F:DNA-binding transcription factor activity"/>
    <property type="evidence" value="ECO:0007669"/>
    <property type="project" value="InterPro"/>
</dbReference>
<keyword evidence="2" id="KW-0805">Transcription regulation</keyword>
<dbReference type="OrthoDB" id="9785745at2"/>
<dbReference type="Proteomes" id="UP000190888">
    <property type="component" value="Unassembled WGS sequence"/>
</dbReference>
<dbReference type="InterPro" id="IPR005119">
    <property type="entry name" value="LysR_subst-bd"/>
</dbReference>
<dbReference type="GO" id="GO:0000976">
    <property type="term" value="F:transcription cis-regulatory region binding"/>
    <property type="evidence" value="ECO:0007669"/>
    <property type="project" value="TreeGrafter"/>
</dbReference>
<gene>
    <name evidence="6" type="ORF">SAMN04488132_102513</name>
</gene>